<keyword evidence="7" id="KW-1185">Reference proteome</keyword>
<comment type="caution">
    <text evidence="6">The sequence shown here is derived from an EMBL/GenBank/DDBJ whole genome shotgun (WGS) entry which is preliminary data.</text>
</comment>
<dbReference type="InterPro" id="IPR036390">
    <property type="entry name" value="WH_DNA-bd_sf"/>
</dbReference>
<sequence>MTADNPSEAKSRRVGLRTRIARIIAKPGFQRWAARFPLTRGVARREGEALFDLVQGFVSSQVLFAIVRLELIHRLMDGPMTVGQLAQGSGVPVERMQRLVQAGAALGLMRRRGDLFSVTQKGAALIGVPGLQQMILHHDVLYRDLSDPVEFLKGNKETELAGFWPYVFGAEGATDPETTAVYSDLMAKSQGLVAQDTLRAIKLDGIQMMLDVGSGSGAFAEAAATAYPDLKVTLFDLPKVVDAASTRLSNSAVKDRIEASAGSFRDDPLPQGAEAISLIRVLYDHEDTTVVALLEAAFGTLPSGGRIIISEPMSGGQTPEKSGDVYFAFYCMAMRTGTVRSQNRIAELLKTTGFSDVQTPKSARPFVTSVVTATKP</sequence>
<keyword evidence="2" id="KW-0808">Transferase</keyword>
<dbReference type="InterPro" id="IPR001077">
    <property type="entry name" value="COMT_C"/>
</dbReference>
<dbReference type="Pfam" id="PF00891">
    <property type="entry name" value="Methyltransf_2"/>
    <property type="match status" value="1"/>
</dbReference>
<keyword evidence="3" id="KW-0949">S-adenosyl-L-methionine</keyword>
<dbReference type="PANTHER" id="PTHR43712:SF2">
    <property type="entry name" value="O-METHYLTRANSFERASE CICE"/>
    <property type="match status" value="1"/>
</dbReference>
<dbReference type="Gene3D" id="3.40.50.150">
    <property type="entry name" value="Vaccinia Virus protein VP39"/>
    <property type="match status" value="1"/>
</dbReference>
<dbReference type="InterPro" id="IPR012967">
    <property type="entry name" value="COMT_dimerisation"/>
</dbReference>
<accession>A0ABT4XN68</accession>
<dbReference type="Gene3D" id="1.10.10.10">
    <property type="entry name" value="Winged helix-like DNA-binding domain superfamily/Winged helix DNA-binding domain"/>
    <property type="match status" value="1"/>
</dbReference>
<dbReference type="InterPro" id="IPR029063">
    <property type="entry name" value="SAM-dependent_MTases_sf"/>
</dbReference>
<evidence type="ECO:0000313" key="7">
    <source>
        <dbReference type="Proteomes" id="UP001210720"/>
    </source>
</evidence>
<dbReference type="SUPFAM" id="SSF53335">
    <property type="entry name" value="S-adenosyl-L-methionine-dependent methyltransferases"/>
    <property type="match status" value="1"/>
</dbReference>
<evidence type="ECO:0000256" key="2">
    <source>
        <dbReference type="ARBA" id="ARBA00022679"/>
    </source>
</evidence>
<dbReference type="PANTHER" id="PTHR43712">
    <property type="entry name" value="PUTATIVE (AFU_ORTHOLOGUE AFUA_4G14580)-RELATED"/>
    <property type="match status" value="1"/>
</dbReference>
<dbReference type="EMBL" id="JAQIOY010000001">
    <property type="protein sequence ID" value="MDA7423380.1"/>
    <property type="molecule type" value="Genomic_DNA"/>
</dbReference>
<proteinExistence type="predicted"/>
<dbReference type="InterPro" id="IPR036388">
    <property type="entry name" value="WH-like_DNA-bd_sf"/>
</dbReference>
<protein>
    <submittedName>
        <fullName evidence="6">Methyltransferase</fullName>
    </submittedName>
</protein>
<gene>
    <name evidence="6" type="ORF">PFY00_01450</name>
</gene>
<dbReference type="Proteomes" id="UP001210720">
    <property type="component" value="Unassembled WGS sequence"/>
</dbReference>
<dbReference type="SUPFAM" id="SSF46785">
    <property type="entry name" value="Winged helix' DNA-binding domain"/>
    <property type="match status" value="1"/>
</dbReference>
<evidence type="ECO:0000313" key="6">
    <source>
        <dbReference type="EMBL" id="MDA7423380.1"/>
    </source>
</evidence>
<feature type="domain" description="O-methyltransferase C-terminal" evidence="4">
    <location>
        <begin position="142"/>
        <end position="355"/>
    </location>
</feature>
<reference evidence="6 7" key="1">
    <citation type="submission" date="2023-01" db="EMBL/GenBank/DDBJ databases">
        <title>Thalassococcus onchidii sp. nov., isolated from a marine invertebrate from the South China Sea.</title>
        <authorList>
            <person name="Xu S."/>
            <person name="Liu Z."/>
            <person name="Xu Y."/>
        </authorList>
    </citation>
    <scope>NUCLEOTIDE SEQUENCE [LARGE SCALE GENOMIC DNA]</scope>
    <source>
        <strain evidence="6 7">KCTC 32084</strain>
    </source>
</reference>
<name>A0ABT4XN68_9RHOB</name>
<evidence type="ECO:0000256" key="3">
    <source>
        <dbReference type="ARBA" id="ARBA00022691"/>
    </source>
</evidence>
<dbReference type="InterPro" id="IPR016461">
    <property type="entry name" value="COMT-like"/>
</dbReference>
<dbReference type="Pfam" id="PF08100">
    <property type="entry name" value="Dimerisation"/>
    <property type="match status" value="1"/>
</dbReference>
<feature type="domain" description="O-methyltransferase dimerisation" evidence="5">
    <location>
        <begin position="52"/>
        <end position="117"/>
    </location>
</feature>
<evidence type="ECO:0000256" key="1">
    <source>
        <dbReference type="ARBA" id="ARBA00022603"/>
    </source>
</evidence>
<dbReference type="GO" id="GO:0032259">
    <property type="term" value="P:methylation"/>
    <property type="evidence" value="ECO:0007669"/>
    <property type="project" value="UniProtKB-KW"/>
</dbReference>
<organism evidence="6 7">
    <name type="scientific">Thalassococcus lentus</name>
    <dbReference type="NCBI Taxonomy" id="1210524"/>
    <lineage>
        <taxon>Bacteria</taxon>
        <taxon>Pseudomonadati</taxon>
        <taxon>Pseudomonadota</taxon>
        <taxon>Alphaproteobacteria</taxon>
        <taxon>Rhodobacterales</taxon>
        <taxon>Roseobacteraceae</taxon>
        <taxon>Thalassococcus</taxon>
    </lineage>
</organism>
<keyword evidence="1 6" id="KW-0489">Methyltransferase</keyword>
<evidence type="ECO:0000259" key="4">
    <source>
        <dbReference type="Pfam" id="PF00891"/>
    </source>
</evidence>
<dbReference type="GO" id="GO:0008168">
    <property type="term" value="F:methyltransferase activity"/>
    <property type="evidence" value="ECO:0007669"/>
    <property type="project" value="UniProtKB-KW"/>
</dbReference>
<dbReference type="PROSITE" id="PS51683">
    <property type="entry name" value="SAM_OMT_II"/>
    <property type="match status" value="1"/>
</dbReference>
<evidence type="ECO:0000259" key="5">
    <source>
        <dbReference type="Pfam" id="PF08100"/>
    </source>
</evidence>